<evidence type="ECO:0000313" key="3">
    <source>
        <dbReference type="Proteomes" id="UP000824890"/>
    </source>
</evidence>
<name>A0ABQ7XMU2_BRANA</name>
<feature type="compositionally biased region" description="Low complexity" evidence="1">
    <location>
        <begin position="72"/>
        <end position="84"/>
    </location>
</feature>
<feature type="compositionally biased region" description="Acidic residues" evidence="1">
    <location>
        <begin position="163"/>
        <end position="173"/>
    </location>
</feature>
<accession>A0ABQ7XMU2</accession>
<reference evidence="2 3" key="1">
    <citation type="submission" date="2021-05" db="EMBL/GenBank/DDBJ databases">
        <title>Genome Assembly of Synthetic Allotetraploid Brassica napus Reveals Homoeologous Exchanges between Subgenomes.</title>
        <authorList>
            <person name="Davis J.T."/>
        </authorList>
    </citation>
    <scope>NUCLEOTIDE SEQUENCE [LARGE SCALE GENOMIC DNA]</scope>
    <source>
        <strain evidence="3">cv. Da-Ae</strain>
        <tissue evidence="2">Seedling</tissue>
    </source>
</reference>
<comment type="caution">
    <text evidence="2">The sequence shown here is derived from an EMBL/GenBank/DDBJ whole genome shotgun (WGS) entry which is preliminary data.</text>
</comment>
<organism evidence="2 3">
    <name type="scientific">Brassica napus</name>
    <name type="common">Rape</name>
    <dbReference type="NCBI Taxonomy" id="3708"/>
    <lineage>
        <taxon>Eukaryota</taxon>
        <taxon>Viridiplantae</taxon>
        <taxon>Streptophyta</taxon>
        <taxon>Embryophyta</taxon>
        <taxon>Tracheophyta</taxon>
        <taxon>Spermatophyta</taxon>
        <taxon>Magnoliopsida</taxon>
        <taxon>eudicotyledons</taxon>
        <taxon>Gunneridae</taxon>
        <taxon>Pentapetalae</taxon>
        <taxon>rosids</taxon>
        <taxon>malvids</taxon>
        <taxon>Brassicales</taxon>
        <taxon>Brassicaceae</taxon>
        <taxon>Brassiceae</taxon>
        <taxon>Brassica</taxon>
    </lineage>
</organism>
<dbReference type="Proteomes" id="UP000824890">
    <property type="component" value="Unassembled WGS sequence"/>
</dbReference>
<dbReference type="EMBL" id="JAGKQM010000019">
    <property type="protein sequence ID" value="KAH0856305.1"/>
    <property type="molecule type" value="Genomic_DNA"/>
</dbReference>
<feature type="region of interest" description="Disordered" evidence="1">
    <location>
        <begin position="62"/>
        <end position="98"/>
    </location>
</feature>
<keyword evidence="3" id="KW-1185">Reference proteome</keyword>
<proteinExistence type="predicted"/>
<sequence length="239" mass="27055">MALKPNNQNITRTRSLGVIRRWFKTRPSQVLEKRTTLVLKTTRKKHATALCSLSFHGSRCGTTVKSTQVPPKKSGLSSSSISLNSKKEAPENLTAKKTPEKEIALDTASLSSAQEDEEEILKVESGVQVVDDIEESRVQENKEVHVEALHGDESGIVVAKENENEEKEQEEEERLINEDNFKKIEENKEKENNDELNEEVKMKIDEDETSEKLDIDMNLKEVESVEEATESEQRGECKC</sequence>
<evidence type="ECO:0000313" key="2">
    <source>
        <dbReference type="EMBL" id="KAH0856305.1"/>
    </source>
</evidence>
<gene>
    <name evidence="2" type="ORF">HID58_084566</name>
</gene>
<feature type="region of interest" description="Disordered" evidence="1">
    <location>
        <begin position="147"/>
        <end position="239"/>
    </location>
</feature>
<protein>
    <submittedName>
        <fullName evidence="2">Uncharacterized protein</fullName>
    </submittedName>
</protein>
<evidence type="ECO:0000256" key="1">
    <source>
        <dbReference type="SAM" id="MobiDB-lite"/>
    </source>
</evidence>
<feature type="compositionally biased region" description="Basic and acidic residues" evidence="1">
    <location>
        <begin position="174"/>
        <end position="223"/>
    </location>
</feature>